<dbReference type="EMBL" id="JASKYM010000001">
    <property type="protein sequence ID" value="MDK2562926.1"/>
    <property type="molecule type" value="Genomic_DNA"/>
</dbReference>
<organism evidence="2 3">
    <name type="scientific">Romboutsia sedimentorum</name>
    <dbReference type="NCBI Taxonomy" id="1368474"/>
    <lineage>
        <taxon>Bacteria</taxon>
        <taxon>Bacillati</taxon>
        <taxon>Bacillota</taxon>
        <taxon>Clostridia</taxon>
        <taxon>Peptostreptococcales</taxon>
        <taxon>Peptostreptococcaceae</taxon>
        <taxon>Romboutsia</taxon>
    </lineage>
</organism>
<protein>
    <recommendedName>
        <fullName evidence="4">Threonine/Serine exporter ThrE domain-containing protein</fullName>
    </recommendedName>
</protein>
<evidence type="ECO:0000256" key="1">
    <source>
        <dbReference type="SAM" id="Phobius"/>
    </source>
</evidence>
<reference evidence="2 3" key="1">
    <citation type="submission" date="2023-05" db="EMBL/GenBank/DDBJ databases">
        <title>Rombocin, a short stable natural nisin variant, displays selective antimicrobial activity against Listeria monocytogenes and employs dual mode of action to kill target bacterial strains.</title>
        <authorList>
            <person name="Wambui J."/>
            <person name="Stephan R."/>
            <person name="Kuipers O.P."/>
        </authorList>
    </citation>
    <scope>NUCLEOTIDE SEQUENCE [LARGE SCALE GENOMIC DNA]</scope>
    <source>
        <strain evidence="2 3">RC002</strain>
    </source>
</reference>
<feature type="transmembrane region" description="Helical" evidence="1">
    <location>
        <begin position="121"/>
        <end position="139"/>
    </location>
</feature>
<feature type="transmembrane region" description="Helical" evidence="1">
    <location>
        <begin position="65"/>
        <end position="89"/>
    </location>
</feature>
<evidence type="ECO:0000313" key="2">
    <source>
        <dbReference type="EMBL" id="MDK2562926.1"/>
    </source>
</evidence>
<dbReference type="RefSeq" id="WP_284131873.1">
    <property type="nucleotide sequence ID" value="NZ_JASKYM010000001.1"/>
</dbReference>
<feature type="transmembrane region" description="Helical" evidence="1">
    <location>
        <begin position="12"/>
        <end position="28"/>
    </location>
</feature>
<evidence type="ECO:0000313" key="3">
    <source>
        <dbReference type="Proteomes" id="UP001301012"/>
    </source>
</evidence>
<keyword evidence="1" id="KW-0472">Membrane</keyword>
<keyword evidence="1" id="KW-0812">Transmembrane</keyword>
<dbReference type="Proteomes" id="UP001301012">
    <property type="component" value="Unassembled WGS sequence"/>
</dbReference>
<gene>
    <name evidence="2" type="ORF">QOZ84_05145</name>
</gene>
<sequence>MQKAFDVGEKLFFDVLIICLISSIYFKIVPMNEITFFIGILICTAYFGVNFYVGYKYDLTTTQALITGIIGCGVGLFLSLFALYVHFILQNPSGAIWFIMPYLAPTTPIIDLLVKDLSLLYLFELMLINIVLVTLGSFVKKIMKKLMN</sequence>
<proteinExistence type="predicted"/>
<accession>A0ABT7EAD3</accession>
<name>A0ABT7EAD3_9FIRM</name>
<feature type="transmembrane region" description="Helical" evidence="1">
    <location>
        <begin position="34"/>
        <end position="53"/>
    </location>
</feature>
<keyword evidence="1" id="KW-1133">Transmembrane helix</keyword>
<keyword evidence="3" id="KW-1185">Reference proteome</keyword>
<comment type="caution">
    <text evidence="2">The sequence shown here is derived from an EMBL/GenBank/DDBJ whole genome shotgun (WGS) entry which is preliminary data.</text>
</comment>
<evidence type="ECO:0008006" key="4">
    <source>
        <dbReference type="Google" id="ProtNLM"/>
    </source>
</evidence>